<name>A0AAV1T9Y6_9STRA</name>
<feature type="region of interest" description="Disordered" evidence="1">
    <location>
        <begin position="50"/>
        <end position="71"/>
    </location>
</feature>
<dbReference type="AlphaFoldDB" id="A0AAV1T9Y6"/>
<sequence>MTAPQTRIPVRVFDYGVEEPEEEEETRENYYNSDEDSAAVVKPLLIRDPVPDDAGTSKHYPTNVGPWRPIGSDVVNGTSQSPMRPSPTMRDKTVCSDSGTYVSDSVMTALLGGSPQRHLPNDVHCQIKAPLAYGTNVSTPQRHSILRVSADHIDNGRYGLRKSASVDFVLDRDLEQSVPTMHANMSFVGREPRRLTFQEKAELYRVRPDLEIGLAPFYSEDADEVHRRNQRRIIFSVFGGMISIIILLVFVSMWDENK</sequence>
<evidence type="ECO:0000256" key="2">
    <source>
        <dbReference type="SAM" id="Phobius"/>
    </source>
</evidence>
<proteinExistence type="predicted"/>
<evidence type="ECO:0000313" key="3">
    <source>
        <dbReference type="EMBL" id="CAK7905609.1"/>
    </source>
</evidence>
<feature type="compositionally biased region" description="Acidic residues" evidence="1">
    <location>
        <begin position="16"/>
        <end position="26"/>
    </location>
</feature>
<keyword evidence="2" id="KW-0812">Transmembrane</keyword>
<dbReference type="Proteomes" id="UP001162060">
    <property type="component" value="Unassembled WGS sequence"/>
</dbReference>
<comment type="caution">
    <text evidence="3">The sequence shown here is derived from an EMBL/GenBank/DDBJ whole genome shotgun (WGS) entry which is preliminary data.</text>
</comment>
<keyword evidence="2" id="KW-0472">Membrane</keyword>
<feature type="transmembrane region" description="Helical" evidence="2">
    <location>
        <begin position="233"/>
        <end position="254"/>
    </location>
</feature>
<gene>
    <name evidence="3" type="ORF">PM001_LOCUS3138</name>
</gene>
<feature type="region of interest" description="Disordered" evidence="1">
    <location>
        <begin position="15"/>
        <end position="36"/>
    </location>
</feature>
<accession>A0AAV1T9Y6</accession>
<reference evidence="3" key="1">
    <citation type="submission" date="2024-01" db="EMBL/GenBank/DDBJ databases">
        <authorList>
            <person name="Webb A."/>
        </authorList>
    </citation>
    <scope>NUCLEOTIDE SEQUENCE</scope>
    <source>
        <strain evidence="3">Pm1</strain>
    </source>
</reference>
<organism evidence="3 4">
    <name type="scientific">Peronospora matthiolae</name>
    <dbReference type="NCBI Taxonomy" id="2874970"/>
    <lineage>
        <taxon>Eukaryota</taxon>
        <taxon>Sar</taxon>
        <taxon>Stramenopiles</taxon>
        <taxon>Oomycota</taxon>
        <taxon>Peronosporomycetes</taxon>
        <taxon>Peronosporales</taxon>
        <taxon>Peronosporaceae</taxon>
        <taxon>Peronospora</taxon>
    </lineage>
</organism>
<keyword evidence="2" id="KW-1133">Transmembrane helix</keyword>
<dbReference type="EMBL" id="CAKLBY020000030">
    <property type="protein sequence ID" value="CAK7905609.1"/>
    <property type="molecule type" value="Genomic_DNA"/>
</dbReference>
<evidence type="ECO:0000313" key="4">
    <source>
        <dbReference type="Proteomes" id="UP001162060"/>
    </source>
</evidence>
<evidence type="ECO:0000256" key="1">
    <source>
        <dbReference type="SAM" id="MobiDB-lite"/>
    </source>
</evidence>
<protein>
    <submittedName>
        <fullName evidence="3">Uncharacterized protein</fullName>
    </submittedName>
</protein>